<evidence type="ECO:0000256" key="2">
    <source>
        <dbReference type="ARBA" id="ARBA00022598"/>
    </source>
</evidence>
<dbReference type="STRING" id="1299998.AUL39_08470"/>
<dbReference type="InterPro" id="IPR008147">
    <property type="entry name" value="Gln_synt_N"/>
</dbReference>
<feature type="domain" description="GS catalytic" evidence="8">
    <location>
        <begin position="109"/>
        <end position="446"/>
    </location>
</feature>
<keyword evidence="4" id="KW-0067">ATP-binding</keyword>
<name>A0A100YV27_TRASO</name>
<evidence type="ECO:0000313" key="9">
    <source>
        <dbReference type="EMBL" id="KUH58231.1"/>
    </source>
</evidence>
<keyword evidence="2" id="KW-0436">Ligase</keyword>
<keyword evidence="10" id="KW-1185">Reference proteome</keyword>
<comment type="caution">
    <text evidence="9">The sequence shown here is derived from an EMBL/GenBank/DDBJ whole genome shotgun (WGS) entry which is preliminary data.</text>
</comment>
<sequence>MSTEKDIDFVLRTVEERDIRFVRLWFTDVLGTLKSFAISPEELEEAFEEGIGFDGSSIDGFARLEESDMLAFPDAETFQLLPWRPTESGVARVFCNICTPSREPFAGDPRGCLERVFERADREGYVFNVGPKIEYFYFDNDVDPVPLDTAGYFDLTPSDVANDLRRQTTLTLEKMSVPVQYSFHGGGPSQNVIELRFTEAVSCADNIMSSRLVIKQEAAAEGLFASFMPKPLSDAPGSAMFLYLSLFDHDGENLFWAPKTEHPAHLSELAQHFVAGLLRYAPEFTLVTNPTVNSYKRFITSGEVPNYATWGRKNRSALVRVPTHKPGKHVATRVELRSADNTANPYLALAVTLAAGLKGIEDELVLPEEATVDTFSQSERELAAKGIERLPRTLGEAVDRFEESELMRETLGEHIFNYLVESKRREWEEFCTTVTDWERVHYYGGV</sequence>
<dbReference type="InterPro" id="IPR008146">
    <property type="entry name" value="Gln_synth_cat_dom"/>
</dbReference>
<dbReference type="PROSITE" id="PS51986">
    <property type="entry name" value="GS_BETA_GRASP"/>
    <property type="match status" value="1"/>
</dbReference>
<evidence type="ECO:0000256" key="1">
    <source>
        <dbReference type="ARBA" id="ARBA00009897"/>
    </source>
</evidence>
<dbReference type="GO" id="GO:0005524">
    <property type="term" value="F:ATP binding"/>
    <property type="evidence" value="ECO:0007669"/>
    <property type="project" value="UniProtKB-KW"/>
</dbReference>
<evidence type="ECO:0000313" key="10">
    <source>
        <dbReference type="Proteomes" id="UP000054078"/>
    </source>
</evidence>
<dbReference type="SMART" id="SM01230">
    <property type="entry name" value="Gln-synt_C"/>
    <property type="match status" value="1"/>
</dbReference>
<dbReference type="GO" id="GO:0004356">
    <property type="term" value="F:glutamine synthetase activity"/>
    <property type="evidence" value="ECO:0007669"/>
    <property type="project" value="InterPro"/>
</dbReference>
<dbReference type="PANTHER" id="PTHR43785">
    <property type="entry name" value="GAMMA-GLUTAMYLPUTRESCINE SYNTHETASE"/>
    <property type="match status" value="1"/>
</dbReference>
<reference evidence="9 10" key="1">
    <citation type="submission" date="2015-12" db="EMBL/GenBank/DDBJ databases">
        <title>Draft Genome Sequence of Olsenella scatoligenes SK9K4T; a Producer of 3-Methylindole- (skatole) and 4-Methylphenol- (p-cresol) Isolated from Pig Feces.</title>
        <authorList>
            <person name="Li X."/>
            <person name="Borg B."/>
            <person name="Canibe N."/>
        </authorList>
    </citation>
    <scope>NUCLEOTIDE SEQUENCE [LARGE SCALE GENOMIC DNA]</scope>
    <source>
        <strain evidence="9 10">SK9K4</strain>
    </source>
</reference>
<evidence type="ECO:0000256" key="3">
    <source>
        <dbReference type="ARBA" id="ARBA00022741"/>
    </source>
</evidence>
<accession>A0A100YV27</accession>
<keyword evidence="3" id="KW-0547">Nucleotide-binding</keyword>
<proteinExistence type="inferred from homology"/>
<gene>
    <name evidence="9" type="ORF">AUL39_08470</name>
</gene>
<dbReference type="SUPFAM" id="SSF54368">
    <property type="entry name" value="Glutamine synthetase, N-terminal domain"/>
    <property type="match status" value="1"/>
</dbReference>
<evidence type="ECO:0000259" key="7">
    <source>
        <dbReference type="PROSITE" id="PS51986"/>
    </source>
</evidence>
<dbReference type="Proteomes" id="UP000054078">
    <property type="component" value="Unassembled WGS sequence"/>
</dbReference>
<dbReference type="OrthoDB" id="9807095at2"/>
<dbReference type="SUPFAM" id="SSF55931">
    <property type="entry name" value="Glutamine synthetase/guanido kinase"/>
    <property type="match status" value="1"/>
</dbReference>
<dbReference type="InterPro" id="IPR036651">
    <property type="entry name" value="Gln_synt_N_sf"/>
</dbReference>
<evidence type="ECO:0000256" key="5">
    <source>
        <dbReference type="PROSITE-ProRule" id="PRU01330"/>
    </source>
</evidence>
<dbReference type="Gene3D" id="3.10.20.70">
    <property type="entry name" value="Glutamine synthetase, N-terminal domain"/>
    <property type="match status" value="1"/>
</dbReference>
<dbReference type="PROSITE" id="PS51987">
    <property type="entry name" value="GS_CATALYTIC"/>
    <property type="match status" value="1"/>
</dbReference>
<dbReference type="EMBL" id="LOJF01000010">
    <property type="protein sequence ID" value="KUH58231.1"/>
    <property type="molecule type" value="Genomic_DNA"/>
</dbReference>
<dbReference type="Pfam" id="PF00120">
    <property type="entry name" value="Gln-synt_C"/>
    <property type="match status" value="1"/>
</dbReference>
<dbReference type="Pfam" id="PF03951">
    <property type="entry name" value="Gln-synt_N"/>
    <property type="match status" value="1"/>
</dbReference>
<dbReference type="InterPro" id="IPR014746">
    <property type="entry name" value="Gln_synth/guanido_kin_cat_dom"/>
</dbReference>
<dbReference type="PANTHER" id="PTHR43785:SF12">
    <property type="entry name" value="TYPE-1 GLUTAMINE SYNTHETASE 2"/>
    <property type="match status" value="1"/>
</dbReference>
<evidence type="ECO:0000256" key="6">
    <source>
        <dbReference type="RuleBase" id="RU000384"/>
    </source>
</evidence>
<comment type="similarity">
    <text evidence="1 5 6">Belongs to the glutamine synthetase family.</text>
</comment>
<dbReference type="GO" id="GO:0006542">
    <property type="term" value="P:glutamine biosynthetic process"/>
    <property type="evidence" value="ECO:0007669"/>
    <property type="project" value="InterPro"/>
</dbReference>
<dbReference type="RefSeq" id="WP_059055275.1">
    <property type="nucleotide sequence ID" value="NZ_JAZHSO010000028.1"/>
</dbReference>
<dbReference type="Gene3D" id="3.30.590.10">
    <property type="entry name" value="Glutamine synthetase/guanido kinase, catalytic domain"/>
    <property type="match status" value="1"/>
</dbReference>
<evidence type="ECO:0000259" key="8">
    <source>
        <dbReference type="PROSITE" id="PS51987"/>
    </source>
</evidence>
<feature type="domain" description="GS beta-grasp" evidence="7">
    <location>
        <begin position="17"/>
        <end position="102"/>
    </location>
</feature>
<organism evidence="9 10">
    <name type="scientific">Tractidigestivibacter scatoligenes</name>
    <name type="common">Olsenella scatoligenes</name>
    <dbReference type="NCBI Taxonomy" id="1299998"/>
    <lineage>
        <taxon>Bacteria</taxon>
        <taxon>Bacillati</taxon>
        <taxon>Actinomycetota</taxon>
        <taxon>Coriobacteriia</taxon>
        <taxon>Coriobacteriales</taxon>
        <taxon>Atopobiaceae</taxon>
        <taxon>Tractidigestivibacter</taxon>
    </lineage>
</organism>
<protein>
    <submittedName>
        <fullName evidence="9">Glutamine synthetase</fullName>
    </submittedName>
</protein>
<dbReference type="AlphaFoldDB" id="A0A100YV27"/>
<evidence type="ECO:0000256" key="4">
    <source>
        <dbReference type="ARBA" id="ARBA00022840"/>
    </source>
</evidence>